<dbReference type="Proteomes" id="UP000799767">
    <property type="component" value="Unassembled WGS sequence"/>
</dbReference>
<dbReference type="Pfam" id="PF00172">
    <property type="entry name" value="Zn_clus"/>
    <property type="match status" value="1"/>
</dbReference>
<dbReference type="GeneID" id="54470351"/>
<evidence type="ECO:0000256" key="5">
    <source>
        <dbReference type="SAM" id="MobiDB-lite"/>
    </source>
</evidence>
<protein>
    <submittedName>
        <fullName evidence="7">Fungal-specific transcription factor domain-containing protein</fullName>
    </submittedName>
</protein>
<feature type="compositionally biased region" description="Polar residues" evidence="5">
    <location>
        <begin position="149"/>
        <end position="159"/>
    </location>
</feature>
<name>A0A6A6PX10_9PEZI</name>
<feature type="region of interest" description="Disordered" evidence="5">
    <location>
        <begin position="1"/>
        <end position="20"/>
    </location>
</feature>
<dbReference type="GO" id="GO:0000978">
    <property type="term" value="F:RNA polymerase II cis-regulatory region sequence-specific DNA binding"/>
    <property type="evidence" value="ECO:0007669"/>
    <property type="project" value="TreeGrafter"/>
</dbReference>
<dbReference type="Pfam" id="PF04082">
    <property type="entry name" value="Fungal_trans"/>
    <property type="match status" value="1"/>
</dbReference>
<reference evidence="7" key="1">
    <citation type="journal article" date="2020" name="Stud. Mycol.">
        <title>101 Dothideomycetes genomes: a test case for predicting lifestyles and emergence of pathogens.</title>
        <authorList>
            <person name="Haridas S."/>
            <person name="Albert R."/>
            <person name="Binder M."/>
            <person name="Bloem J."/>
            <person name="Labutti K."/>
            <person name="Salamov A."/>
            <person name="Andreopoulos B."/>
            <person name="Baker S."/>
            <person name="Barry K."/>
            <person name="Bills G."/>
            <person name="Bluhm B."/>
            <person name="Cannon C."/>
            <person name="Castanera R."/>
            <person name="Culley D."/>
            <person name="Daum C."/>
            <person name="Ezra D."/>
            <person name="Gonzalez J."/>
            <person name="Henrissat B."/>
            <person name="Kuo A."/>
            <person name="Liang C."/>
            <person name="Lipzen A."/>
            <person name="Lutzoni F."/>
            <person name="Magnuson J."/>
            <person name="Mondo S."/>
            <person name="Nolan M."/>
            <person name="Ohm R."/>
            <person name="Pangilinan J."/>
            <person name="Park H.-J."/>
            <person name="Ramirez L."/>
            <person name="Alfaro M."/>
            <person name="Sun H."/>
            <person name="Tritt A."/>
            <person name="Yoshinaga Y."/>
            <person name="Zwiers L.-H."/>
            <person name="Turgeon B."/>
            <person name="Goodwin S."/>
            <person name="Spatafora J."/>
            <person name="Crous P."/>
            <person name="Grigoriev I."/>
        </authorList>
    </citation>
    <scope>NUCLEOTIDE SEQUENCE</scope>
    <source>
        <strain evidence="7">CBS 113389</strain>
    </source>
</reference>
<feature type="region of interest" description="Disordered" evidence="5">
    <location>
        <begin position="699"/>
        <end position="730"/>
    </location>
</feature>
<dbReference type="PANTHER" id="PTHR47424">
    <property type="entry name" value="REGULATORY PROTEIN GAL4"/>
    <property type="match status" value="1"/>
</dbReference>
<evidence type="ECO:0000256" key="4">
    <source>
        <dbReference type="ARBA" id="ARBA00023242"/>
    </source>
</evidence>
<evidence type="ECO:0000259" key="6">
    <source>
        <dbReference type="PROSITE" id="PS50048"/>
    </source>
</evidence>
<proteinExistence type="predicted"/>
<feature type="region of interest" description="Disordered" evidence="5">
    <location>
        <begin position="149"/>
        <end position="183"/>
    </location>
</feature>
<accession>A0A6A6PX10</accession>
<evidence type="ECO:0000313" key="8">
    <source>
        <dbReference type="Proteomes" id="UP000799767"/>
    </source>
</evidence>
<keyword evidence="1" id="KW-0479">Metal-binding</keyword>
<dbReference type="OrthoDB" id="3362851at2759"/>
<dbReference type="RefSeq" id="XP_033590834.1">
    <property type="nucleotide sequence ID" value="XM_033729349.1"/>
</dbReference>
<dbReference type="SMART" id="SM00906">
    <property type="entry name" value="Fungal_trans"/>
    <property type="match status" value="1"/>
</dbReference>
<dbReference type="GO" id="GO:0008270">
    <property type="term" value="F:zinc ion binding"/>
    <property type="evidence" value="ECO:0007669"/>
    <property type="project" value="InterPro"/>
</dbReference>
<dbReference type="InterPro" id="IPR001138">
    <property type="entry name" value="Zn2Cys6_DnaBD"/>
</dbReference>
<dbReference type="SMART" id="SM00066">
    <property type="entry name" value="GAL4"/>
    <property type="match status" value="1"/>
</dbReference>
<dbReference type="GO" id="GO:0006351">
    <property type="term" value="P:DNA-templated transcription"/>
    <property type="evidence" value="ECO:0007669"/>
    <property type="project" value="InterPro"/>
</dbReference>
<dbReference type="SUPFAM" id="SSF57701">
    <property type="entry name" value="Zn2/Cys6 DNA-binding domain"/>
    <property type="match status" value="1"/>
</dbReference>
<feature type="compositionally biased region" description="Basic and acidic residues" evidence="5">
    <location>
        <begin position="173"/>
        <end position="183"/>
    </location>
</feature>
<dbReference type="EMBL" id="MU001634">
    <property type="protein sequence ID" value="KAF2484264.1"/>
    <property type="molecule type" value="Genomic_DNA"/>
</dbReference>
<keyword evidence="2" id="KW-0805">Transcription regulation</keyword>
<dbReference type="GO" id="GO:0000435">
    <property type="term" value="P:positive regulation of transcription from RNA polymerase II promoter by galactose"/>
    <property type="evidence" value="ECO:0007669"/>
    <property type="project" value="TreeGrafter"/>
</dbReference>
<dbReference type="PANTHER" id="PTHR47424:SF5">
    <property type="entry name" value="ZN(II)2CYS6 TRANSCRIPTION FACTOR (EUROFUNG)"/>
    <property type="match status" value="1"/>
</dbReference>
<evidence type="ECO:0000256" key="1">
    <source>
        <dbReference type="ARBA" id="ARBA00022723"/>
    </source>
</evidence>
<feature type="compositionally biased region" description="Low complexity" evidence="5">
    <location>
        <begin position="160"/>
        <end position="172"/>
    </location>
</feature>
<organism evidence="7 8">
    <name type="scientific">Neohortaea acidophila</name>
    <dbReference type="NCBI Taxonomy" id="245834"/>
    <lineage>
        <taxon>Eukaryota</taxon>
        <taxon>Fungi</taxon>
        <taxon>Dikarya</taxon>
        <taxon>Ascomycota</taxon>
        <taxon>Pezizomycotina</taxon>
        <taxon>Dothideomycetes</taxon>
        <taxon>Dothideomycetidae</taxon>
        <taxon>Mycosphaerellales</taxon>
        <taxon>Teratosphaeriaceae</taxon>
        <taxon>Neohortaea</taxon>
    </lineage>
</organism>
<dbReference type="Gene3D" id="4.10.240.10">
    <property type="entry name" value="Zn(2)-C6 fungal-type DNA-binding domain"/>
    <property type="match status" value="1"/>
</dbReference>
<keyword evidence="3" id="KW-0804">Transcription</keyword>
<dbReference type="InterPro" id="IPR007219">
    <property type="entry name" value="XnlR_reg_dom"/>
</dbReference>
<dbReference type="GO" id="GO:0005634">
    <property type="term" value="C:nucleus"/>
    <property type="evidence" value="ECO:0007669"/>
    <property type="project" value="TreeGrafter"/>
</dbReference>
<dbReference type="PROSITE" id="PS00463">
    <property type="entry name" value="ZN2_CY6_FUNGAL_1"/>
    <property type="match status" value="1"/>
</dbReference>
<dbReference type="CDD" id="cd12148">
    <property type="entry name" value="fungal_TF_MHR"/>
    <property type="match status" value="1"/>
</dbReference>
<dbReference type="CDD" id="cd00067">
    <property type="entry name" value="GAL4"/>
    <property type="match status" value="1"/>
</dbReference>
<feature type="domain" description="Zn(2)-C6 fungal-type" evidence="6">
    <location>
        <begin position="29"/>
        <end position="60"/>
    </location>
</feature>
<dbReference type="GO" id="GO:0000981">
    <property type="term" value="F:DNA-binding transcription factor activity, RNA polymerase II-specific"/>
    <property type="evidence" value="ECO:0007669"/>
    <property type="project" value="InterPro"/>
</dbReference>
<evidence type="ECO:0000256" key="3">
    <source>
        <dbReference type="ARBA" id="ARBA00023163"/>
    </source>
</evidence>
<sequence>MSYHTFHVAKADAQPDDSQARRRISTTLACLECRRRKTRCDGGHPCQQCLWYNHPRLCSYPKQTRRAASTRASNVDSLQARVELLTGVCSKLFPEHDPEQLATLSRKELVRLVQRLDASSPASDSNATAALASASSGAGNAGALLDNVSSNDFSETAPHSSAGAESLSALEQAPERDPAADEAQRYGRHMWTVADDVNALSISVRQRTSYVGVSSISAALEVIFKIEPSVRAWMAQYHTETSNSSRRNSNSPNRLLLDFNGDPTTLPPADVGERYIDMYFMRVHPMMPMIDEQEFRYLYLYTNRRDAPWSMLLNIVLALGSLADPTSTKEEHLLFSHRVRVQFSLELFGSGNLFVLQALGLLTGYYLHWLSRPNEANALMGAALRMAVAMGLHREFSSPQKSGTAEIPVETRRRTWWSLVCLDTWASMSTGRPSLGRLGAAVTVKTPQIPEQTNNAQYLASIKLLPLVHSVRFCKLATHIQDKLASQTTLETSELAVLDGELVQWHRELPPILLTVTNPPPPSTTTPIYGQEPVSGPVQAYSDCPEQLRTPRLVMYWWYMTLRVLAHRPLLLASALRRLPYNALSEEEQIVVAKCRKLAAQTIEDINVACPNEVIANWNAVWMMYQAVMVPMVSLSLHNSLWRTSGVHAAAEEEVEAWRGQIHTAIAFFSRKDLSLSRKCKNMLQRLCDANCSLEHPAAPLQPQSSMPVPASNAVKDSRSTQALPTSYDDTDMLTSEMNLDEWLQTYDDPLDESMAWNDAIWRHEAEQPFQ</sequence>
<dbReference type="InterPro" id="IPR051127">
    <property type="entry name" value="Fungal_SecMet_Regulators"/>
</dbReference>
<evidence type="ECO:0000313" key="7">
    <source>
        <dbReference type="EMBL" id="KAF2484264.1"/>
    </source>
</evidence>
<gene>
    <name evidence="7" type="ORF">BDY17DRAFT_124992</name>
</gene>
<keyword evidence="4" id="KW-0539">Nucleus</keyword>
<dbReference type="PROSITE" id="PS50048">
    <property type="entry name" value="ZN2_CY6_FUNGAL_2"/>
    <property type="match status" value="1"/>
</dbReference>
<evidence type="ECO:0000256" key="2">
    <source>
        <dbReference type="ARBA" id="ARBA00023015"/>
    </source>
</evidence>
<dbReference type="InterPro" id="IPR036864">
    <property type="entry name" value="Zn2-C6_fun-type_DNA-bd_sf"/>
</dbReference>
<dbReference type="AlphaFoldDB" id="A0A6A6PX10"/>
<keyword evidence="8" id="KW-1185">Reference proteome</keyword>